<dbReference type="SUPFAM" id="SSF50494">
    <property type="entry name" value="Trypsin-like serine proteases"/>
    <property type="match status" value="1"/>
</dbReference>
<dbReference type="InterPro" id="IPR050498">
    <property type="entry name" value="Ycf3"/>
</dbReference>
<dbReference type="SMART" id="SM00028">
    <property type="entry name" value="TPR"/>
    <property type="match status" value="7"/>
</dbReference>
<comment type="caution">
    <text evidence="4">The sequence shown here is derived from an EMBL/GenBank/DDBJ whole genome shotgun (WGS) entry which is preliminary data.</text>
</comment>
<dbReference type="PANTHER" id="PTHR44858:SF1">
    <property type="entry name" value="UDP-N-ACETYLGLUCOSAMINE--PEPTIDE N-ACETYLGLUCOSAMINYLTRANSFERASE SPINDLY-RELATED"/>
    <property type="match status" value="1"/>
</dbReference>
<dbReference type="SUPFAM" id="SSF48452">
    <property type="entry name" value="TPR-like"/>
    <property type="match status" value="2"/>
</dbReference>
<dbReference type="InterPro" id="IPR043504">
    <property type="entry name" value="Peptidase_S1_PA_chymotrypsin"/>
</dbReference>
<dbReference type="EMBL" id="PVWO01000113">
    <property type="protein sequence ID" value="PSB56679.1"/>
    <property type="molecule type" value="Genomic_DNA"/>
</dbReference>
<evidence type="ECO:0000256" key="1">
    <source>
        <dbReference type="ARBA" id="ARBA00022737"/>
    </source>
</evidence>
<sequence length="579" mass="64349">MWAEISILSNEEPYIFATNAHVVCGNERGYLKKCSKHTKYNIVTPDGKSHAATGTAVKLLPDLDLAIVQFQSDRNYPVATLGDSDNIKIDAPIYAAGFPSKKGFNFNSGSIVASVKNRLKGDNGKYVDNGGYTVIYDAATYPGMSGGGVFARQGQLIAIHGNGDKYPKGSQTNIGSDRFAADFNAEFGKLSDALTEQKLGINRGIPINYLRQESIELMRSAPRISTNKSFEPTTANDWFILAINKTLYVEYTEENAEPERQDKREAIEYCTKAIQIKPDYFMAYYLRGRLWTRLDVGDKALADYHKASAIAPTSTFKYLVRSDARSRTDDLKGALTDVNKAIELNPNYALAYAARSGMYSRINKPSMVLADLNRAIALDPDNHQYIFARAATKLSTSDPQGAKQDADLAIVTANRAGDVDYADIYQKYLDLATTQYSQSRSTGKKINPNIVISPNADMVEFYLVRANQKKSKGDLQGALADYNKAVELQPTVLVLLSRAGFKEKELKDFAGAEADLSRVIELRSDDPTYYLFRVNLRRLNNNRNGAIADLQQAAKLYKQRGDDKNHAFMQQLIQYFPSN</sequence>
<dbReference type="AlphaFoldDB" id="A0A2T1GGD5"/>
<evidence type="ECO:0000313" key="5">
    <source>
        <dbReference type="Proteomes" id="UP000238937"/>
    </source>
</evidence>
<dbReference type="InterPro" id="IPR009003">
    <property type="entry name" value="Peptidase_S1_PA"/>
</dbReference>
<organism evidence="4 5">
    <name type="scientific">Chamaesiphon polymorphus CCALA 037</name>
    <dbReference type="NCBI Taxonomy" id="2107692"/>
    <lineage>
        <taxon>Bacteria</taxon>
        <taxon>Bacillati</taxon>
        <taxon>Cyanobacteriota</taxon>
        <taxon>Cyanophyceae</taxon>
        <taxon>Gomontiellales</taxon>
        <taxon>Chamaesiphonaceae</taxon>
        <taxon>Chamaesiphon</taxon>
    </lineage>
</organism>
<keyword evidence="5" id="KW-1185">Reference proteome</keyword>
<dbReference type="Pfam" id="PF13181">
    <property type="entry name" value="TPR_8"/>
    <property type="match status" value="1"/>
</dbReference>
<evidence type="ECO:0000313" key="4">
    <source>
        <dbReference type="EMBL" id="PSB56679.1"/>
    </source>
</evidence>
<evidence type="ECO:0000256" key="3">
    <source>
        <dbReference type="PROSITE-ProRule" id="PRU00339"/>
    </source>
</evidence>
<keyword evidence="2 3" id="KW-0802">TPR repeat</keyword>
<dbReference type="PANTHER" id="PTHR44858">
    <property type="entry name" value="TETRATRICOPEPTIDE REPEAT PROTEIN 6"/>
    <property type="match status" value="1"/>
</dbReference>
<dbReference type="Gene3D" id="1.25.40.10">
    <property type="entry name" value="Tetratricopeptide repeat domain"/>
    <property type="match status" value="3"/>
</dbReference>
<dbReference type="Proteomes" id="UP000238937">
    <property type="component" value="Unassembled WGS sequence"/>
</dbReference>
<dbReference type="Pfam" id="PF13365">
    <property type="entry name" value="Trypsin_2"/>
    <property type="match status" value="1"/>
</dbReference>
<dbReference type="InterPro" id="IPR019734">
    <property type="entry name" value="TPR_rpt"/>
</dbReference>
<dbReference type="InterPro" id="IPR011990">
    <property type="entry name" value="TPR-like_helical_dom_sf"/>
</dbReference>
<protein>
    <submittedName>
        <fullName evidence="4">Uncharacterized protein</fullName>
    </submittedName>
</protein>
<gene>
    <name evidence="4" type="ORF">C7B77_11040</name>
</gene>
<accession>A0A2T1GGD5</accession>
<dbReference type="PROSITE" id="PS50005">
    <property type="entry name" value="TPR"/>
    <property type="match status" value="1"/>
</dbReference>
<feature type="repeat" description="TPR" evidence="3">
    <location>
        <begin position="459"/>
        <end position="492"/>
    </location>
</feature>
<dbReference type="GO" id="GO:0046813">
    <property type="term" value="P:receptor-mediated virion attachment to host cell"/>
    <property type="evidence" value="ECO:0007669"/>
    <property type="project" value="TreeGrafter"/>
</dbReference>
<dbReference type="Gene3D" id="2.40.10.10">
    <property type="entry name" value="Trypsin-like serine proteases"/>
    <property type="match status" value="2"/>
</dbReference>
<proteinExistence type="predicted"/>
<dbReference type="GO" id="GO:0009279">
    <property type="term" value="C:cell outer membrane"/>
    <property type="evidence" value="ECO:0007669"/>
    <property type="project" value="TreeGrafter"/>
</dbReference>
<keyword evidence="1" id="KW-0677">Repeat</keyword>
<name>A0A2T1GGD5_9CYAN</name>
<reference evidence="4 5" key="1">
    <citation type="submission" date="2018-03" db="EMBL/GenBank/DDBJ databases">
        <title>The ancient ancestry and fast evolution of plastids.</title>
        <authorList>
            <person name="Moore K.R."/>
            <person name="Magnabosco C."/>
            <person name="Momper L."/>
            <person name="Gold D.A."/>
            <person name="Bosak T."/>
            <person name="Fournier G.P."/>
        </authorList>
    </citation>
    <scope>NUCLEOTIDE SEQUENCE [LARGE SCALE GENOMIC DNA]</scope>
    <source>
        <strain evidence="4 5">CCALA 037</strain>
    </source>
</reference>
<evidence type="ECO:0000256" key="2">
    <source>
        <dbReference type="ARBA" id="ARBA00022803"/>
    </source>
</evidence>